<proteinExistence type="inferred from homology"/>
<feature type="domain" description="UspA" evidence="2">
    <location>
        <begin position="6"/>
        <end position="122"/>
    </location>
</feature>
<gene>
    <name evidence="3" type="ORF">K3769_18825</name>
</gene>
<evidence type="ECO:0000313" key="4">
    <source>
        <dbReference type="Proteomes" id="UP001165590"/>
    </source>
</evidence>
<dbReference type="InterPro" id="IPR006015">
    <property type="entry name" value="Universal_stress_UspA"/>
</dbReference>
<dbReference type="PANTHER" id="PTHR46268">
    <property type="entry name" value="STRESS RESPONSE PROTEIN NHAX"/>
    <property type="match status" value="1"/>
</dbReference>
<comment type="caution">
    <text evidence="3">The sequence shown here is derived from an EMBL/GenBank/DDBJ whole genome shotgun (WGS) entry which is preliminary data.</text>
</comment>
<dbReference type="Pfam" id="PF00582">
    <property type="entry name" value="Usp"/>
    <property type="match status" value="2"/>
</dbReference>
<dbReference type="PRINTS" id="PR01438">
    <property type="entry name" value="UNVRSLSTRESS"/>
</dbReference>
<keyword evidence="4" id="KW-1185">Reference proteome</keyword>
<protein>
    <submittedName>
        <fullName evidence="3">Universal stress protein</fullName>
    </submittedName>
</protein>
<dbReference type="InterPro" id="IPR014729">
    <property type="entry name" value="Rossmann-like_a/b/a_fold"/>
</dbReference>
<evidence type="ECO:0000259" key="2">
    <source>
        <dbReference type="Pfam" id="PF00582"/>
    </source>
</evidence>
<name>A0ABT3V5F3_9ACTN</name>
<dbReference type="PANTHER" id="PTHR46268:SF6">
    <property type="entry name" value="UNIVERSAL STRESS PROTEIN UP12"/>
    <property type="match status" value="1"/>
</dbReference>
<accession>A0ABT3V5F3</accession>
<comment type="similarity">
    <text evidence="1">Belongs to the universal stress protein A family.</text>
</comment>
<organism evidence="3 4">
    <name type="scientific">Streptomyces ortus</name>
    <dbReference type="NCBI Taxonomy" id="2867268"/>
    <lineage>
        <taxon>Bacteria</taxon>
        <taxon>Bacillati</taxon>
        <taxon>Actinomycetota</taxon>
        <taxon>Actinomycetes</taxon>
        <taxon>Kitasatosporales</taxon>
        <taxon>Streptomycetaceae</taxon>
        <taxon>Streptomyces</taxon>
    </lineage>
</organism>
<sequence length="287" mass="29866">MTTPYVTVGVNGSIIAVRALDRAAREAELRGAALDIVYAVPDTDEAGPILASAVTRTRERHPRLPVTASAAEGGAVQALLRHGRDAALTVVGARGLGTLAGLVLGSVSLRMAAYSHGPLLVVGGDHRPHGGDVLLGLESDADADVAAFAFEEAVRRGAGLRILHAWGYPHLLPEQAPPIPTRRVADELARHARTEQAVPRFAVAALREKYADVEVQTRTVRSGPVHALLEATREAAVVVVGGRRRPGLAGPPRGPVTHALLHRSHCPVLFVPTGHAGDAGHAGTGLG</sequence>
<evidence type="ECO:0000313" key="3">
    <source>
        <dbReference type="EMBL" id="MCX4234801.1"/>
    </source>
</evidence>
<dbReference type="Gene3D" id="3.40.50.620">
    <property type="entry name" value="HUPs"/>
    <property type="match status" value="2"/>
</dbReference>
<dbReference type="Proteomes" id="UP001165590">
    <property type="component" value="Unassembled WGS sequence"/>
</dbReference>
<dbReference type="EMBL" id="JAIFZO010000002">
    <property type="protein sequence ID" value="MCX4234801.1"/>
    <property type="molecule type" value="Genomic_DNA"/>
</dbReference>
<dbReference type="RefSeq" id="WP_267027569.1">
    <property type="nucleotide sequence ID" value="NZ_JAIFZO010000002.1"/>
</dbReference>
<reference evidence="3" key="1">
    <citation type="journal article" date="2022" name="bioRxiv">
        <title>Discovery and biosynthetic assessment of Streptomyces ortus sp nov. isolated from a deep-sea sponge.</title>
        <authorList>
            <person name="Williams S.E."/>
        </authorList>
    </citation>
    <scope>NUCLEOTIDE SEQUENCE</scope>
    <source>
        <strain evidence="3">A15ISP2-DRY2</strain>
    </source>
</reference>
<dbReference type="SUPFAM" id="SSF52402">
    <property type="entry name" value="Adenine nucleotide alpha hydrolases-like"/>
    <property type="match status" value="2"/>
</dbReference>
<dbReference type="InterPro" id="IPR006016">
    <property type="entry name" value="UspA"/>
</dbReference>
<feature type="domain" description="UspA" evidence="2">
    <location>
        <begin position="133"/>
        <end position="272"/>
    </location>
</feature>
<evidence type="ECO:0000256" key="1">
    <source>
        <dbReference type="ARBA" id="ARBA00008791"/>
    </source>
</evidence>